<proteinExistence type="predicted"/>
<comment type="subcellular location">
    <subcellularLocation>
        <location evidence="1">Cell envelope</location>
    </subcellularLocation>
</comment>
<dbReference type="InterPro" id="IPR038352">
    <property type="entry name" value="Imelysin_sf"/>
</dbReference>
<evidence type="ECO:0000313" key="6">
    <source>
        <dbReference type="Proteomes" id="UP001206312"/>
    </source>
</evidence>
<evidence type="ECO:0000256" key="3">
    <source>
        <dbReference type="SAM" id="SignalP"/>
    </source>
</evidence>
<evidence type="ECO:0000256" key="2">
    <source>
        <dbReference type="ARBA" id="ARBA00022729"/>
    </source>
</evidence>
<accession>A0ABT1B1U2</accession>
<reference evidence="5 6" key="1">
    <citation type="submission" date="2022-06" db="EMBL/GenBank/DDBJ databases">
        <authorList>
            <person name="Xuan X."/>
        </authorList>
    </citation>
    <scope>NUCLEOTIDE SEQUENCE [LARGE SCALE GENOMIC DNA]</scope>
    <source>
        <strain evidence="5 6">2V75</strain>
    </source>
</reference>
<evidence type="ECO:0000259" key="4">
    <source>
        <dbReference type="Pfam" id="PF09375"/>
    </source>
</evidence>
<dbReference type="CDD" id="cd14659">
    <property type="entry name" value="Imelysin-like_IPPA"/>
    <property type="match status" value="1"/>
</dbReference>
<protein>
    <submittedName>
        <fullName evidence="5">Imelysin family protein</fullName>
    </submittedName>
</protein>
<feature type="chain" id="PRO_5046978863" evidence="3">
    <location>
        <begin position="23"/>
        <end position="381"/>
    </location>
</feature>
<dbReference type="InterPro" id="IPR018976">
    <property type="entry name" value="Imelysin-like"/>
</dbReference>
<dbReference type="RefSeq" id="WP_252742233.1">
    <property type="nucleotide sequence ID" value="NZ_JAMXIB010000014.1"/>
</dbReference>
<comment type="caution">
    <text evidence="5">The sequence shown here is derived from an EMBL/GenBank/DDBJ whole genome shotgun (WGS) entry which is preliminary data.</text>
</comment>
<feature type="signal peptide" evidence="3">
    <location>
        <begin position="1"/>
        <end position="22"/>
    </location>
</feature>
<dbReference type="Pfam" id="PF09375">
    <property type="entry name" value="Peptidase_M75"/>
    <property type="match status" value="1"/>
</dbReference>
<keyword evidence="6" id="KW-1185">Reference proteome</keyword>
<dbReference type="EMBL" id="JAMXIB010000014">
    <property type="protein sequence ID" value="MCO5725862.1"/>
    <property type="molecule type" value="Genomic_DNA"/>
</dbReference>
<evidence type="ECO:0000313" key="5">
    <source>
        <dbReference type="EMBL" id="MCO5725862.1"/>
    </source>
</evidence>
<feature type="domain" description="Imelysin-like" evidence="4">
    <location>
        <begin position="58"/>
        <end position="340"/>
    </location>
</feature>
<sequence length="381" mass="41469">MKRFWYLFVLTAGLLWACSSDGSDDPNPPTDGGNNGGGGNGVTFDRGAMLENWADNIIIPAYEAFLGDLDALQASFESFRTTPDQAGLEALRASWLQAYLEWQRVSMFEIGPAEQDGLRLNVNTYPADVALIESHVSSGTYDFNLPSNRDAKGFPALDYLLNGLGATDAEILAAFSSTPNYAQYVEDILADIDTRVRAVSDAWKGGFRDTFVASDGASATASTDRFVNDYIFYYEKFLRAGKMGIPLGVFTGTPAPQTLEAFYSPGIGNLLFLEGLDAVQDFFNGRHVGSTQQGESLASYLRALNTVKNGVALDVVINDQFDTARDMVTALQAFKTEIEENTPPTDMLMAYDEVQRVVPLLKVDMVSAMSIAIDFVDADGD</sequence>
<gene>
    <name evidence="5" type="ORF">NG653_13420</name>
</gene>
<dbReference type="Proteomes" id="UP001206312">
    <property type="component" value="Unassembled WGS sequence"/>
</dbReference>
<dbReference type="InterPro" id="IPR034984">
    <property type="entry name" value="Imelysin-like_IPPA"/>
</dbReference>
<name>A0ABT1B1U2_9FLAO</name>
<dbReference type="Gene3D" id="1.20.1420.20">
    <property type="entry name" value="M75 peptidase, HXXE motif"/>
    <property type="match status" value="1"/>
</dbReference>
<evidence type="ECO:0000256" key="1">
    <source>
        <dbReference type="ARBA" id="ARBA00004196"/>
    </source>
</evidence>
<keyword evidence="2 3" id="KW-0732">Signal</keyword>
<organism evidence="5 6">
    <name type="scientific">Robiginitalea marina</name>
    <dbReference type="NCBI Taxonomy" id="2954105"/>
    <lineage>
        <taxon>Bacteria</taxon>
        <taxon>Pseudomonadati</taxon>
        <taxon>Bacteroidota</taxon>
        <taxon>Flavobacteriia</taxon>
        <taxon>Flavobacteriales</taxon>
        <taxon>Flavobacteriaceae</taxon>
        <taxon>Robiginitalea</taxon>
    </lineage>
</organism>